<protein>
    <submittedName>
        <fullName evidence="7">Uncharacterized protein</fullName>
    </submittedName>
</protein>
<evidence type="ECO:0000256" key="2">
    <source>
        <dbReference type="ARBA" id="ARBA00022448"/>
    </source>
</evidence>
<evidence type="ECO:0000313" key="7">
    <source>
        <dbReference type="EMBL" id="KAI0307115.1"/>
    </source>
</evidence>
<sequence>MSVFCHCVIDQLHSPSVQYTIHDCSFECETTNRIAGLQTDAHLRENQFNIALSVYYALPVAPFIGFTCPSKASNWALKRVGANFWLPCFVFLWGMVTTLSGLVENFGDLVAAGSQAKGASCRACVMYERQRAPTSILLKL</sequence>
<dbReference type="PANTHER" id="PTHR43791">
    <property type="entry name" value="PERMEASE-RELATED"/>
    <property type="match status" value="1"/>
</dbReference>
<dbReference type="GO" id="GO:0022857">
    <property type="term" value="F:transmembrane transporter activity"/>
    <property type="evidence" value="ECO:0007669"/>
    <property type="project" value="TreeGrafter"/>
</dbReference>
<evidence type="ECO:0000256" key="6">
    <source>
        <dbReference type="SAM" id="Phobius"/>
    </source>
</evidence>
<keyword evidence="3 6" id="KW-0812">Transmembrane</keyword>
<evidence type="ECO:0000256" key="3">
    <source>
        <dbReference type="ARBA" id="ARBA00022692"/>
    </source>
</evidence>
<comment type="caution">
    <text evidence="7">The sequence shown here is derived from an EMBL/GenBank/DDBJ whole genome shotgun (WGS) entry which is preliminary data.</text>
</comment>
<dbReference type="PANTHER" id="PTHR43791:SF85">
    <property type="entry name" value="TRANSPORTER, PUTATIVE (AFU_ORTHOLOGUE AFUA_6G00710)-RELATED"/>
    <property type="match status" value="1"/>
</dbReference>
<proteinExistence type="predicted"/>
<evidence type="ECO:0000256" key="5">
    <source>
        <dbReference type="ARBA" id="ARBA00023136"/>
    </source>
</evidence>
<reference evidence="7" key="1">
    <citation type="journal article" date="2022" name="New Phytol.">
        <title>Evolutionary transition to the ectomycorrhizal habit in the genomes of a hyperdiverse lineage of mushroom-forming fungi.</title>
        <authorList>
            <person name="Looney B."/>
            <person name="Miyauchi S."/>
            <person name="Morin E."/>
            <person name="Drula E."/>
            <person name="Courty P.E."/>
            <person name="Kohler A."/>
            <person name="Kuo A."/>
            <person name="LaButti K."/>
            <person name="Pangilinan J."/>
            <person name="Lipzen A."/>
            <person name="Riley R."/>
            <person name="Andreopoulos W."/>
            <person name="He G."/>
            <person name="Johnson J."/>
            <person name="Nolan M."/>
            <person name="Tritt A."/>
            <person name="Barry K.W."/>
            <person name="Grigoriev I.V."/>
            <person name="Nagy L.G."/>
            <person name="Hibbett D."/>
            <person name="Henrissat B."/>
            <person name="Matheny P.B."/>
            <person name="Labbe J."/>
            <person name="Martin F.M."/>
        </authorList>
    </citation>
    <scope>NUCLEOTIDE SEQUENCE</scope>
    <source>
        <strain evidence="7">BPL690</strain>
    </source>
</reference>
<dbReference type="Proteomes" id="UP001203297">
    <property type="component" value="Unassembled WGS sequence"/>
</dbReference>
<keyword evidence="8" id="KW-1185">Reference proteome</keyword>
<dbReference type="AlphaFoldDB" id="A0AAD4MBI4"/>
<feature type="transmembrane region" description="Helical" evidence="6">
    <location>
        <begin position="48"/>
        <end position="68"/>
    </location>
</feature>
<dbReference type="GO" id="GO:0016020">
    <property type="term" value="C:membrane"/>
    <property type="evidence" value="ECO:0007669"/>
    <property type="project" value="UniProtKB-SubCell"/>
</dbReference>
<keyword evidence="5 6" id="KW-0472">Membrane</keyword>
<accession>A0AAD4MBI4</accession>
<dbReference type="EMBL" id="WTXG01000002">
    <property type="protein sequence ID" value="KAI0307115.1"/>
    <property type="molecule type" value="Genomic_DNA"/>
</dbReference>
<evidence type="ECO:0000313" key="8">
    <source>
        <dbReference type="Proteomes" id="UP001203297"/>
    </source>
</evidence>
<gene>
    <name evidence="7" type="ORF">B0F90DRAFT_522010</name>
</gene>
<name>A0AAD4MBI4_9AGAM</name>
<feature type="transmembrane region" description="Helical" evidence="6">
    <location>
        <begin position="80"/>
        <end position="103"/>
    </location>
</feature>
<keyword evidence="2" id="KW-0813">Transport</keyword>
<keyword evidence="4 6" id="KW-1133">Transmembrane helix</keyword>
<evidence type="ECO:0000256" key="4">
    <source>
        <dbReference type="ARBA" id="ARBA00022989"/>
    </source>
</evidence>
<evidence type="ECO:0000256" key="1">
    <source>
        <dbReference type="ARBA" id="ARBA00004141"/>
    </source>
</evidence>
<comment type="subcellular location">
    <subcellularLocation>
        <location evidence="1">Membrane</location>
        <topology evidence="1">Multi-pass membrane protein</topology>
    </subcellularLocation>
</comment>
<organism evidence="7 8">
    <name type="scientific">Multifurca ochricompacta</name>
    <dbReference type="NCBI Taxonomy" id="376703"/>
    <lineage>
        <taxon>Eukaryota</taxon>
        <taxon>Fungi</taxon>
        <taxon>Dikarya</taxon>
        <taxon>Basidiomycota</taxon>
        <taxon>Agaricomycotina</taxon>
        <taxon>Agaricomycetes</taxon>
        <taxon>Russulales</taxon>
        <taxon>Russulaceae</taxon>
        <taxon>Multifurca</taxon>
    </lineage>
</organism>